<sequence>MLPLPLSGDTFKLCSVAPEPADTVSFSGSLKLVPILRRNVGAVPLPVPIAPPVPPEPAVPFTPSVEPDGPMPQLKSLGYIPISCASSRLICCSWLYFSFSRFSSSCLRSFSCSYFWLAGLLSFPATGVPVVEVLVLVVVVPTIASFPGGCCWGLPSSAPVACFASITTVPMVAVAVPFAFEVEAIGVVVSCGVTAVC</sequence>
<feature type="transmembrane region" description="Helical" evidence="1">
    <location>
        <begin position="161"/>
        <end position="180"/>
    </location>
</feature>
<proteinExistence type="predicted"/>
<dbReference type="Proteomes" id="UP000075882">
    <property type="component" value="Unassembled WGS sequence"/>
</dbReference>
<evidence type="ECO:0000256" key="1">
    <source>
        <dbReference type="SAM" id="Phobius"/>
    </source>
</evidence>
<feature type="transmembrane region" description="Helical" evidence="1">
    <location>
        <begin position="109"/>
        <end position="127"/>
    </location>
</feature>
<dbReference type="EnsemblMetazoa" id="ACOM030016-RA">
    <property type="protein sequence ID" value="ACOM030016-PA.1"/>
    <property type="gene ID" value="ACOM030016"/>
</dbReference>
<feature type="transmembrane region" description="Helical" evidence="1">
    <location>
        <begin position="77"/>
        <end position="97"/>
    </location>
</feature>
<keyword evidence="1" id="KW-0472">Membrane</keyword>
<keyword evidence="1" id="KW-0812">Transmembrane</keyword>
<keyword evidence="1" id="KW-1133">Transmembrane helix</keyword>
<dbReference type="AlphaFoldDB" id="A0A8W7PDQ1"/>
<accession>A0A8W7PDQ1</accession>
<evidence type="ECO:0000313" key="2">
    <source>
        <dbReference type="EnsemblMetazoa" id="ACOM030016-PA.1"/>
    </source>
</evidence>
<organism evidence="2">
    <name type="scientific">Anopheles coluzzii</name>
    <name type="common">African malaria mosquito</name>
    <dbReference type="NCBI Taxonomy" id="1518534"/>
    <lineage>
        <taxon>Eukaryota</taxon>
        <taxon>Metazoa</taxon>
        <taxon>Ecdysozoa</taxon>
        <taxon>Arthropoda</taxon>
        <taxon>Hexapoda</taxon>
        <taxon>Insecta</taxon>
        <taxon>Pterygota</taxon>
        <taxon>Neoptera</taxon>
        <taxon>Endopterygota</taxon>
        <taxon>Diptera</taxon>
        <taxon>Nematocera</taxon>
        <taxon>Culicoidea</taxon>
        <taxon>Culicidae</taxon>
        <taxon>Anophelinae</taxon>
        <taxon>Anopheles</taxon>
    </lineage>
</organism>
<reference evidence="2" key="1">
    <citation type="submission" date="2022-08" db="UniProtKB">
        <authorList>
            <consortium name="EnsemblMetazoa"/>
        </authorList>
    </citation>
    <scope>IDENTIFICATION</scope>
</reference>
<name>A0A8W7PDQ1_ANOCL</name>
<protein>
    <submittedName>
        <fullName evidence="2">Uncharacterized protein</fullName>
    </submittedName>
</protein>